<sequence>MMQQDHDQKTDVQAALKQARAQMMKGAFEDALSTLGALPEDGGATPEFIDRLYMRAVCCRYLKRYDEAQAHLRALNENAPDFGRGFQEEGHLLRAMGQMDAALHAYGRACRFNPALSASWTAQAEILAAKGDHVAAKHAQAQAAYLAKLPPELLSVSHLIYEGKIRKAETLCRHFLQNNPHHIEAMRLLAEIGVRMGVLEDADFLLESALALDPDNKQVRLDYIQVLRKRQKFAAALAQAKQLYEEDPKNPVFLSNYAIESLQVGDYERALALFDQVLEILPHDPATLTSRGHALKTYGRQDEAVASYRAALAVKPDHADAWYALANLKTYGFKDDDLAMMERLEQSPSMGLYERVHFCFSLGKAYEDREAYDAAFAYYERGNALKRRQSTYRTDQMLEELRAQAEICSKELFEKQGGRGCPAPDPIFIVGLPRAGSTLLEQILASHSQVDGTLELPNILALSHRLRGRKRIGNFSAYPLNLHDLSAEKLKDLGQAYLDDTRIHRRGAPFFTDKMPNNFRHIGLIALILPNAKIIDARRHPMACCFSGFKQLFAEGQEFTYGLEEVGHYYRGYVDLMDHWDRVLPGKILRVQHEDVVEDLDGQVRRILDFCGLDFEPACVEFYKTNRSVRTASSEQVRRPISTKGLEQWRHFEPHLGALKKALGPVLERYPID</sequence>
<name>A0ABQ2LEX6_9PROT</name>
<keyword evidence="5" id="KW-1185">Reference proteome</keyword>
<evidence type="ECO:0000313" key="5">
    <source>
        <dbReference type="Proteomes" id="UP000602381"/>
    </source>
</evidence>
<evidence type="ECO:0000259" key="3">
    <source>
        <dbReference type="Pfam" id="PF23914"/>
    </source>
</evidence>
<dbReference type="SUPFAM" id="SSF52540">
    <property type="entry name" value="P-loop containing nucleoside triphosphate hydrolases"/>
    <property type="match status" value="1"/>
</dbReference>
<dbReference type="PROSITE" id="PS50005">
    <property type="entry name" value="TPR"/>
    <property type="match status" value="2"/>
</dbReference>
<evidence type="ECO:0000256" key="2">
    <source>
        <dbReference type="PROSITE-ProRule" id="PRU00339"/>
    </source>
</evidence>
<proteinExistence type="predicted"/>
<dbReference type="EMBL" id="BMOV01000007">
    <property type="protein sequence ID" value="GGO14321.1"/>
    <property type="molecule type" value="Genomic_DNA"/>
</dbReference>
<feature type="domain" description="Cytochrome c-type biogenesis protein H TPR" evidence="3">
    <location>
        <begin position="173"/>
        <end position="285"/>
    </location>
</feature>
<dbReference type="InterPro" id="IPR056413">
    <property type="entry name" value="TPR_CcmH_CycH"/>
</dbReference>
<keyword evidence="2" id="KW-0802">TPR repeat</keyword>
<organism evidence="4 5">
    <name type="scientific">Iodidimonas muriae</name>
    <dbReference type="NCBI Taxonomy" id="261467"/>
    <lineage>
        <taxon>Bacteria</taxon>
        <taxon>Pseudomonadati</taxon>
        <taxon>Pseudomonadota</taxon>
        <taxon>Alphaproteobacteria</taxon>
        <taxon>Iodidimonadales</taxon>
        <taxon>Iodidimonadaceae</taxon>
        <taxon>Iodidimonas</taxon>
    </lineage>
</organism>
<dbReference type="Proteomes" id="UP000602381">
    <property type="component" value="Unassembled WGS sequence"/>
</dbReference>
<dbReference type="Gene3D" id="1.25.40.10">
    <property type="entry name" value="Tetratricopeptide repeat domain"/>
    <property type="match status" value="3"/>
</dbReference>
<dbReference type="InterPro" id="IPR011990">
    <property type="entry name" value="TPR-like_helical_dom_sf"/>
</dbReference>
<feature type="repeat" description="TPR" evidence="2">
    <location>
        <begin position="251"/>
        <end position="284"/>
    </location>
</feature>
<gene>
    <name evidence="4" type="ORF">GCM10007972_21320</name>
</gene>
<protein>
    <recommendedName>
        <fullName evidence="3">Cytochrome c-type biogenesis protein H TPR domain-containing protein</fullName>
    </recommendedName>
</protein>
<dbReference type="SUPFAM" id="SSF48452">
    <property type="entry name" value="TPR-like"/>
    <property type="match status" value="1"/>
</dbReference>
<dbReference type="InterPro" id="IPR026634">
    <property type="entry name" value="TPST-like"/>
</dbReference>
<evidence type="ECO:0000313" key="4">
    <source>
        <dbReference type="EMBL" id="GGO14321.1"/>
    </source>
</evidence>
<accession>A0ABQ2LEX6</accession>
<feature type="repeat" description="TPR" evidence="2">
    <location>
        <begin position="285"/>
        <end position="318"/>
    </location>
</feature>
<dbReference type="PANTHER" id="PTHR12788">
    <property type="entry name" value="PROTEIN-TYROSINE SULFOTRANSFERASE 2"/>
    <property type="match status" value="1"/>
</dbReference>
<dbReference type="PANTHER" id="PTHR12788:SF10">
    <property type="entry name" value="PROTEIN-TYROSINE SULFOTRANSFERASE"/>
    <property type="match status" value="1"/>
</dbReference>
<comment type="caution">
    <text evidence="4">The sequence shown here is derived from an EMBL/GenBank/DDBJ whole genome shotgun (WGS) entry which is preliminary data.</text>
</comment>
<dbReference type="InterPro" id="IPR027417">
    <property type="entry name" value="P-loop_NTPase"/>
</dbReference>
<keyword evidence="1" id="KW-0808">Transferase</keyword>
<dbReference type="Pfam" id="PF23914">
    <property type="entry name" value="TPR_CcmH_CycH"/>
    <property type="match status" value="1"/>
</dbReference>
<dbReference type="Pfam" id="PF13469">
    <property type="entry name" value="Sulfotransfer_3"/>
    <property type="match status" value="1"/>
</dbReference>
<reference evidence="5" key="1">
    <citation type="journal article" date="2019" name="Int. J. Syst. Evol. Microbiol.">
        <title>The Global Catalogue of Microorganisms (GCM) 10K type strain sequencing project: providing services to taxonomists for standard genome sequencing and annotation.</title>
        <authorList>
            <consortium name="The Broad Institute Genomics Platform"/>
            <consortium name="The Broad Institute Genome Sequencing Center for Infectious Disease"/>
            <person name="Wu L."/>
            <person name="Ma J."/>
        </authorList>
    </citation>
    <scope>NUCLEOTIDE SEQUENCE [LARGE SCALE GENOMIC DNA]</scope>
    <source>
        <strain evidence="5">JCM 17843</strain>
    </source>
</reference>
<dbReference type="Gene3D" id="3.40.50.300">
    <property type="entry name" value="P-loop containing nucleotide triphosphate hydrolases"/>
    <property type="match status" value="1"/>
</dbReference>
<dbReference type="Pfam" id="PF13414">
    <property type="entry name" value="TPR_11"/>
    <property type="match status" value="1"/>
</dbReference>
<dbReference type="SMART" id="SM00028">
    <property type="entry name" value="TPR"/>
    <property type="match status" value="6"/>
</dbReference>
<evidence type="ECO:0000256" key="1">
    <source>
        <dbReference type="ARBA" id="ARBA00022679"/>
    </source>
</evidence>
<dbReference type="InterPro" id="IPR019734">
    <property type="entry name" value="TPR_rpt"/>
</dbReference>